<dbReference type="RefSeq" id="WP_089413179.1">
    <property type="nucleotide sequence ID" value="NZ_FZQA01000008.1"/>
</dbReference>
<feature type="transmembrane region" description="Helical" evidence="8">
    <location>
        <begin position="374"/>
        <end position="395"/>
    </location>
</feature>
<evidence type="ECO:0000256" key="5">
    <source>
        <dbReference type="ARBA" id="ARBA00023002"/>
    </source>
</evidence>
<dbReference type="Proteomes" id="UP000198346">
    <property type="component" value="Unassembled WGS sequence"/>
</dbReference>
<keyword evidence="2" id="KW-1003">Cell membrane</keyword>
<feature type="transmembrane region" description="Helical" evidence="8">
    <location>
        <begin position="186"/>
        <end position="205"/>
    </location>
</feature>
<dbReference type="EMBL" id="FZQA01000008">
    <property type="protein sequence ID" value="SNT75480.1"/>
    <property type="molecule type" value="Genomic_DNA"/>
</dbReference>
<name>A0A239PZ82_9PROT</name>
<proteinExistence type="predicted"/>
<comment type="subcellular location">
    <subcellularLocation>
        <location evidence="1">Cell membrane</location>
        <topology evidence="1">Multi-pass membrane protein</topology>
    </subcellularLocation>
    <subcellularLocation>
        <location evidence="7">Membrane</location>
        <topology evidence="7">Multi-pass membrane protein</topology>
    </subcellularLocation>
</comment>
<evidence type="ECO:0000256" key="6">
    <source>
        <dbReference type="ARBA" id="ARBA00023136"/>
    </source>
</evidence>
<feature type="transmembrane region" description="Helical" evidence="8">
    <location>
        <begin position="341"/>
        <end position="362"/>
    </location>
</feature>
<accession>A0A239PZ82</accession>
<dbReference type="AlphaFoldDB" id="A0A239PZ82"/>
<feature type="domain" description="NADH:quinone oxidoreductase/Mrp antiporter transmembrane" evidence="9">
    <location>
        <begin position="111"/>
        <end position="385"/>
    </location>
</feature>
<feature type="transmembrane region" description="Helical" evidence="8">
    <location>
        <begin position="108"/>
        <end position="135"/>
    </location>
</feature>
<keyword evidence="6 8" id="KW-0472">Membrane</keyword>
<feature type="transmembrane region" description="Helical" evidence="8">
    <location>
        <begin position="299"/>
        <end position="320"/>
    </location>
</feature>
<feature type="transmembrane region" description="Helical" evidence="8">
    <location>
        <begin position="463"/>
        <end position="488"/>
    </location>
</feature>
<organism evidence="10 11">
    <name type="scientific">Amphiplicatus metriothermophilus</name>
    <dbReference type="NCBI Taxonomy" id="1519374"/>
    <lineage>
        <taxon>Bacteria</taxon>
        <taxon>Pseudomonadati</taxon>
        <taxon>Pseudomonadota</taxon>
        <taxon>Alphaproteobacteria</taxon>
        <taxon>Parvularculales</taxon>
        <taxon>Parvularculaceae</taxon>
        <taxon>Amphiplicatus</taxon>
    </lineage>
</organism>
<evidence type="ECO:0000256" key="2">
    <source>
        <dbReference type="ARBA" id="ARBA00022475"/>
    </source>
</evidence>
<evidence type="ECO:0000313" key="10">
    <source>
        <dbReference type="EMBL" id="SNT75480.1"/>
    </source>
</evidence>
<protein>
    <submittedName>
        <fullName evidence="10">Multisubunit sodium/proton antiporter, MrpD subunit</fullName>
    </submittedName>
</protein>
<dbReference type="InterPro" id="IPR052175">
    <property type="entry name" value="ComplexI-like_HydComp"/>
</dbReference>
<reference evidence="10 11" key="1">
    <citation type="submission" date="2017-07" db="EMBL/GenBank/DDBJ databases">
        <authorList>
            <person name="Sun Z.S."/>
            <person name="Albrecht U."/>
            <person name="Echele G."/>
            <person name="Lee C.C."/>
        </authorList>
    </citation>
    <scope>NUCLEOTIDE SEQUENCE [LARGE SCALE GENOMIC DNA]</scope>
    <source>
        <strain evidence="10 11">CGMCC 1.12710</strain>
    </source>
</reference>
<keyword evidence="5" id="KW-0560">Oxidoreductase</keyword>
<dbReference type="GO" id="GO:0005886">
    <property type="term" value="C:plasma membrane"/>
    <property type="evidence" value="ECO:0007669"/>
    <property type="project" value="UniProtKB-SubCell"/>
</dbReference>
<evidence type="ECO:0000313" key="11">
    <source>
        <dbReference type="Proteomes" id="UP000198346"/>
    </source>
</evidence>
<feature type="transmembrane region" description="Helical" evidence="8">
    <location>
        <begin position="70"/>
        <end position="88"/>
    </location>
</feature>
<feature type="transmembrane region" description="Helical" evidence="8">
    <location>
        <begin position="147"/>
        <end position="166"/>
    </location>
</feature>
<evidence type="ECO:0000256" key="7">
    <source>
        <dbReference type="RuleBase" id="RU000320"/>
    </source>
</evidence>
<feature type="transmembrane region" description="Helical" evidence="8">
    <location>
        <begin position="275"/>
        <end position="293"/>
    </location>
</feature>
<evidence type="ECO:0000256" key="1">
    <source>
        <dbReference type="ARBA" id="ARBA00004651"/>
    </source>
</evidence>
<feature type="transmembrane region" description="Helical" evidence="8">
    <location>
        <begin position="245"/>
        <end position="263"/>
    </location>
</feature>
<keyword evidence="4 8" id="KW-1133">Transmembrane helix</keyword>
<dbReference type="Pfam" id="PF00361">
    <property type="entry name" value="Proton_antipo_M"/>
    <property type="match status" value="1"/>
</dbReference>
<dbReference type="PANTHER" id="PTHR42682:SF4">
    <property type="entry name" value="NADH-UBIQUINONE_PLASTOQUINONE"/>
    <property type="match status" value="1"/>
</dbReference>
<feature type="transmembrane region" description="Helical" evidence="8">
    <location>
        <begin position="217"/>
        <end position="239"/>
    </location>
</feature>
<dbReference type="NCBIfam" id="NF009310">
    <property type="entry name" value="PRK12668.1"/>
    <property type="match status" value="1"/>
</dbReference>
<evidence type="ECO:0000256" key="3">
    <source>
        <dbReference type="ARBA" id="ARBA00022692"/>
    </source>
</evidence>
<dbReference type="OrthoDB" id="9811798at2"/>
<gene>
    <name evidence="10" type="ORF">SAMN06297382_2761</name>
</gene>
<dbReference type="InterPro" id="IPR001750">
    <property type="entry name" value="ND/Mrp_TM"/>
</dbReference>
<evidence type="ECO:0000256" key="8">
    <source>
        <dbReference type="SAM" id="Phobius"/>
    </source>
</evidence>
<keyword evidence="11" id="KW-1185">Reference proteome</keyword>
<feature type="transmembrane region" description="Helical" evidence="8">
    <location>
        <begin position="416"/>
        <end position="443"/>
    </location>
</feature>
<dbReference type="PANTHER" id="PTHR42682">
    <property type="entry name" value="HYDROGENASE-4 COMPONENT F"/>
    <property type="match status" value="1"/>
</dbReference>
<sequence length="583" mass="63251">MGEFSPALIVLLGGLLAPLVRGGLLRNVFMLALPALAGAQLFAFGLGEYGNYELFGHTLTLTRIDGLSRMFATVFLIAIALNVVYAWHVRDRLQQSAALIYPGSALGAVLAGDLVTLFVFWELAAITSVFLIWASRNRRAFYAGMRYLVWQIASGVLLLAGVVFYYRATGSLEFGHFLDSGLSLTHPALLCIFLAFGIKSAFPLLHNWVQDSYPESTVTGTIVLSIFTTKMAVASLARGFAGVEALVYIGAAMTAFPIFFAVIENDLRRVLTYSLNNQVGFMVVGVGVGTPLALNGAASYAFCNILFEGLLFMAMGAVLYRTGTIKGSELGGLYKTMPWTTFFCLIGAASISAFPLFSGFVTKGLIISGAAKEHYFWVWLTLLFAAAGVFHHSGIKIPYFAFFAHDSGKRPKEAPLHMLIAMGVSAALCVGIGVAQLFTGPAGDPLYALMPFEVKIEDAHSPYIAYTAPHILVQLQILFFSGLAFAVLQKTGLYPPELKSTNLDSDWFYRVPGRALLSWTAGATRALWRLSWRLFTGRVERAMERIYAVHGPEGRLARTWPVGSMALWTAVVLGAALALAFIA</sequence>
<keyword evidence="3 7" id="KW-0812">Transmembrane</keyword>
<dbReference type="GO" id="GO:0016491">
    <property type="term" value="F:oxidoreductase activity"/>
    <property type="evidence" value="ECO:0007669"/>
    <property type="project" value="UniProtKB-KW"/>
</dbReference>
<feature type="transmembrane region" description="Helical" evidence="8">
    <location>
        <begin position="32"/>
        <end position="49"/>
    </location>
</feature>
<evidence type="ECO:0000259" key="9">
    <source>
        <dbReference type="Pfam" id="PF00361"/>
    </source>
</evidence>
<feature type="transmembrane region" description="Helical" evidence="8">
    <location>
        <begin position="565"/>
        <end position="582"/>
    </location>
</feature>
<evidence type="ECO:0000256" key="4">
    <source>
        <dbReference type="ARBA" id="ARBA00022989"/>
    </source>
</evidence>